<keyword evidence="1" id="KW-0175">Coiled coil</keyword>
<name>A0A8T0P5T1_PANVG</name>
<accession>A0A8T0P5T1</accession>
<feature type="coiled-coil region" evidence="1">
    <location>
        <begin position="195"/>
        <end position="236"/>
    </location>
</feature>
<protein>
    <recommendedName>
        <fullName evidence="3">DUF8039 domain-containing protein</fullName>
    </recommendedName>
</protein>
<dbReference type="SUPFAM" id="SSF54001">
    <property type="entry name" value="Cysteine proteinases"/>
    <property type="match status" value="1"/>
</dbReference>
<feature type="compositionally biased region" description="Pro residues" evidence="2">
    <location>
        <begin position="375"/>
        <end position="401"/>
    </location>
</feature>
<feature type="compositionally biased region" description="Basic and acidic residues" evidence="2">
    <location>
        <begin position="431"/>
        <end position="448"/>
    </location>
</feature>
<feature type="compositionally biased region" description="Basic and acidic residues" evidence="2">
    <location>
        <begin position="457"/>
        <end position="472"/>
    </location>
</feature>
<evidence type="ECO:0000313" key="4">
    <source>
        <dbReference type="EMBL" id="KAG2556135.1"/>
    </source>
</evidence>
<organism evidence="4 5">
    <name type="scientific">Panicum virgatum</name>
    <name type="common">Blackwell switchgrass</name>
    <dbReference type="NCBI Taxonomy" id="38727"/>
    <lineage>
        <taxon>Eukaryota</taxon>
        <taxon>Viridiplantae</taxon>
        <taxon>Streptophyta</taxon>
        <taxon>Embryophyta</taxon>
        <taxon>Tracheophyta</taxon>
        <taxon>Spermatophyta</taxon>
        <taxon>Magnoliopsida</taxon>
        <taxon>Liliopsida</taxon>
        <taxon>Poales</taxon>
        <taxon>Poaceae</taxon>
        <taxon>PACMAD clade</taxon>
        <taxon>Panicoideae</taxon>
        <taxon>Panicodae</taxon>
        <taxon>Paniceae</taxon>
        <taxon>Panicinae</taxon>
        <taxon>Panicum</taxon>
        <taxon>Panicum sect. Hiantes</taxon>
    </lineage>
</organism>
<evidence type="ECO:0000256" key="1">
    <source>
        <dbReference type="SAM" id="Coils"/>
    </source>
</evidence>
<reference evidence="4" key="1">
    <citation type="submission" date="2020-05" db="EMBL/GenBank/DDBJ databases">
        <title>WGS assembly of Panicum virgatum.</title>
        <authorList>
            <person name="Lovell J.T."/>
            <person name="Jenkins J."/>
            <person name="Shu S."/>
            <person name="Juenger T.E."/>
            <person name="Schmutz J."/>
        </authorList>
    </citation>
    <scope>NUCLEOTIDE SEQUENCE</scope>
    <source>
        <strain evidence="4">AP13</strain>
    </source>
</reference>
<feature type="region of interest" description="Disordered" evidence="2">
    <location>
        <begin position="348"/>
        <end position="495"/>
    </location>
</feature>
<dbReference type="EMBL" id="CM029052">
    <property type="protein sequence ID" value="KAG2556135.1"/>
    <property type="molecule type" value="Genomic_DNA"/>
</dbReference>
<evidence type="ECO:0000259" key="3">
    <source>
        <dbReference type="Pfam" id="PF26133"/>
    </source>
</evidence>
<dbReference type="PANTHER" id="PTHR33018">
    <property type="entry name" value="OS10G0338966 PROTEIN-RELATED"/>
    <property type="match status" value="1"/>
</dbReference>
<sequence>MKQTLWDELKAKFDFPDGTNMEAVMNFALKKMATQFNSWKKRMYGKYILPGKTPTFEKEEAKMKDFWDDFVQYQTSDVAKARKKQAKENSGKKKYFHKMGSGGYKTCIPKWEKMEDELIARGITPGACIWGPKIQRAAERLVEAIQASAEGLFHPDREKDELTYTLENPEHPGRTRGKGPYVTWKVGFEDWIESYRSRQRKKNEEEDRIKKLEERMLASEARVREQEQRAVEQEERLPLPAPTTVEPPVHYPVDDVTTRKPCELHCDMQGLSIAVAYGCFEPSTDYDGKPIPEGYAQVQVDRVVHNQFKNVRLDIHGMDGETKLGHAIHGSILWKKNGIVFPLDEEEGHHAAQAMSPGGSPDHYSDASDAKSPPARQPTPREPSPPSRDPSPAPREPSPPPPKKRSRRLSRKLDYIESTSSTPKKARKGKSAPEKLPYERTDTRRQMAQEKPAPKRQLKERQKHPSDYDRSIKKSFQQRGSKPKDVPQLGKQEKQSITPLKVREVEQLVNFCLDANISLEAFRNEDKAERAKTMKHFTYGEPLVEPHEVKNLSTQMYRLHQWYMEACKREDHFIRVRFKHEHYFRGDDAIPIEVNDLWHLFHKDALDKAFVSTWILYLMHRFGPFEKIGFIDPYVVNARNFREENGGSGQEIVHVSGETTFHWILLIISVKTSCVIVLDSRRGDRDEYADMTLTLTTSWVQMVSKFGKGKFNRQFNLRINYDFPGNNLCGYYVCENMMDGVHRNMEEWSRMEWMRDQLLPQDRIQAISETLCGFINEEVLKETGAFYNDGSVMQRTFEPEETPDGT</sequence>
<evidence type="ECO:0000256" key="2">
    <source>
        <dbReference type="SAM" id="MobiDB-lite"/>
    </source>
</evidence>
<gene>
    <name evidence="4" type="ORF">PVAP13_8NG084902</name>
</gene>
<evidence type="ECO:0000313" key="5">
    <source>
        <dbReference type="Proteomes" id="UP000823388"/>
    </source>
</evidence>
<dbReference type="InterPro" id="IPR038765">
    <property type="entry name" value="Papain-like_cys_pep_sf"/>
</dbReference>
<dbReference type="InterPro" id="IPR058352">
    <property type="entry name" value="DUF8039"/>
</dbReference>
<dbReference type="PANTHER" id="PTHR33018:SF34">
    <property type="entry name" value="OS02G0472350 PROTEIN"/>
    <property type="match status" value="1"/>
</dbReference>
<comment type="caution">
    <text evidence="4">The sequence shown here is derived from an EMBL/GenBank/DDBJ whole genome shotgun (WGS) entry which is preliminary data.</text>
</comment>
<feature type="domain" description="DUF8039" evidence="3">
    <location>
        <begin position="251"/>
        <end position="341"/>
    </location>
</feature>
<dbReference type="Proteomes" id="UP000823388">
    <property type="component" value="Chromosome 8N"/>
</dbReference>
<dbReference type="Gene3D" id="3.40.395.10">
    <property type="entry name" value="Adenoviral Proteinase, Chain A"/>
    <property type="match status" value="1"/>
</dbReference>
<keyword evidence="5" id="KW-1185">Reference proteome</keyword>
<dbReference type="AlphaFoldDB" id="A0A8T0P5T1"/>
<proteinExistence type="predicted"/>
<dbReference type="Pfam" id="PF26133">
    <property type="entry name" value="DUF8039"/>
    <property type="match status" value="1"/>
</dbReference>